<protein>
    <submittedName>
        <fullName evidence="2">Uncharacterized protein</fullName>
    </submittedName>
</protein>
<dbReference type="KEGG" id="pti:PHATRDRAFT_38174"/>
<gene>
    <name evidence="2" type="ORF">PHATRDRAFT_38174</name>
</gene>
<evidence type="ECO:0000313" key="3">
    <source>
        <dbReference type="Proteomes" id="UP000000759"/>
    </source>
</evidence>
<dbReference type="HOGENOM" id="CLU_383804_0_0_1"/>
<dbReference type="OrthoDB" id="42577at2759"/>
<dbReference type="EMBL" id="CM000617">
    <property type="protein sequence ID" value="EEC46256.1"/>
    <property type="molecule type" value="Genomic_DNA"/>
</dbReference>
<feature type="compositionally biased region" description="Acidic residues" evidence="1">
    <location>
        <begin position="494"/>
        <end position="506"/>
    </location>
</feature>
<dbReference type="eggNOG" id="ENOG502SSJR">
    <property type="taxonomic scope" value="Eukaryota"/>
</dbReference>
<accession>B7G553</accession>
<dbReference type="InParanoid" id="B7G553"/>
<reference evidence="3" key="2">
    <citation type="submission" date="2008-08" db="EMBL/GenBank/DDBJ databases">
        <authorList>
            <consortium name="Diatom Consortium"/>
            <person name="Grigoriev I."/>
            <person name="Grimwood J."/>
            <person name="Kuo A."/>
            <person name="Otillar R.P."/>
            <person name="Salamov A."/>
            <person name="Detter J.C."/>
            <person name="Lindquist E."/>
            <person name="Shapiro H."/>
            <person name="Lucas S."/>
            <person name="Glavina del Rio T."/>
            <person name="Pitluck S."/>
            <person name="Rokhsar D."/>
            <person name="Bowler C."/>
        </authorList>
    </citation>
    <scope>GENOME REANNOTATION</scope>
    <source>
        <strain evidence="3">CCAP 1055/1</strain>
    </source>
</reference>
<evidence type="ECO:0000313" key="2">
    <source>
        <dbReference type="EMBL" id="EEC46256.1"/>
    </source>
</evidence>
<name>B7G553_PHATC</name>
<dbReference type="AlphaFoldDB" id="B7G553"/>
<feature type="compositionally biased region" description="Polar residues" evidence="1">
    <location>
        <begin position="1"/>
        <end position="21"/>
    </location>
</feature>
<dbReference type="PaxDb" id="2850-Phatr38174"/>
<proteinExistence type="predicted"/>
<evidence type="ECO:0000256" key="1">
    <source>
        <dbReference type="SAM" id="MobiDB-lite"/>
    </source>
</evidence>
<sequence>MLPSTDSSNTGNVAASTTAENATDAAVDNTVPIPRQSSMGSTASVSGRYETFTEAVPLSLSSMAHASLPLEDGVLDGIQQVLSHTLLCCVNYARIVHAPHQWSFRDLCTSAYAWEPQRRDGAVPQDLPYSLEKLSFRHQYVRSACISLGTRGLPRDPQAALELEQQHDWTTQNAWILGKVSLLYASTERLTPGELDGTDVEDMPPTILYKAVVEYRSLPATGNQQAVQAEELSMLSFGGAVDDDVKFGALAALYDETAKYVLEIYSVRGKKYKFDLMDSTLSNGTTPSLPASCAGDPFVKSLCATVTDHADGNQRDPQAQADQAEEKAKNSSLSKKFPFAITRIHLTLEGKPRAGNELTNLPSFDFLTEAIKANFLMLNPDPPAMVTCMPSGHTLLLDPDMAGRIFVNGRYVTTWGLDSRIGSSGTALFGMDLHSIPFWHGKIVDYEVMKTACAQMWHEVLVDARLAPLNIASRLLNRLLYGRDPHMGSNKNSDDDDDSYDDDDTNDGTLQDTATDCLESQVLSSPHYDKVGIAPKALATRFHAEFGELAYPCQAHEMEWVKAALPGVVPVLAPLRLLKILRRGGIMDVQQTADNLWFAECRPAKEGAETQLIQSALTLLRAAECDDVKFENVAFVSSRVANDVVMKNAVCRYNEMRHQFSVHESFVNLAVADYGGPVVGDEVSDAKVRAYLLGMYVAKEHPDGELLPRYLLRHNPYIERA</sequence>
<feature type="region of interest" description="Disordered" evidence="1">
    <location>
        <begin position="1"/>
        <end position="43"/>
    </location>
</feature>
<dbReference type="GeneID" id="7202985"/>
<feature type="region of interest" description="Disordered" evidence="1">
    <location>
        <begin position="309"/>
        <end position="332"/>
    </location>
</feature>
<dbReference type="Proteomes" id="UP000000759">
    <property type="component" value="Chromosome 15"/>
</dbReference>
<keyword evidence="3" id="KW-1185">Reference proteome</keyword>
<feature type="region of interest" description="Disordered" evidence="1">
    <location>
        <begin position="486"/>
        <end position="512"/>
    </location>
</feature>
<reference evidence="2 3" key="1">
    <citation type="journal article" date="2008" name="Nature">
        <title>The Phaeodactylum genome reveals the evolutionary history of diatom genomes.</title>
        <authorList>
            <person name="Bowler C."/>
            <person name="Allen A.E."/>
            <person name="Badger J.H."/>
            <person name="Grimwood J."/>
            <person name="Jabbari K."/>
            <person name="Kuo A."/>
            <person name="Maheswari U."/>
            <person name="Martens C."/>
            <person name="Maumus F."/>
            <person name="Otillar R.P."/>
            <person name="Rayko E."/>
            <person name="Salamov A."/>
            <person name="Vandepoele K."/>
            <person name="Beszteri B."/>
            <person name="Gruber A."/>
            <person name="Heijde M."/>
            <person name="Katinka M."/>
            <person name="Mock T."/>
            <person name="Valentin K."/>
            <person name="Verret F."/>
            <person name="Berges J.A."/>
            <person name="Brownlee C."/>
            <person name="Cadoret J.P."/>
            <person name="Chiovitti A."/>
            <person name="Choi C.J."/>
            <person name="Coesel S."/>
            <person name="De Martino A."/>
            <person name="Detter J.C."/>
            <person name="Durkin C."/>
            <person name="Falciatore A."/>
            <person name="Fournet J."/>
            <person name="Haruta M."/>
            <person name="Huysman M.J."/>
            <person name="Jenkins B.D."/>
            <person name="Jiroutova K."/>
            <person name="Jorgensen R.E."/>
            <person name="Joubert Y."/>
            <person name="Kaplan A."/>
            <person name="Kroger N."/>
            <person name="Kroth P.G."/>
            <person name="La Roche J."/>
            <person name="Lindquist E."/>
            <person name="Lommer M."/>
            <person name="Martin-Jezequel V."/>
            <person name="Lopez P.J."/>
            <person name="Lucas S."/>
            <person name="Mangogna M."/>
            <person name="McGinnis K."/>
            <person name="Medlin L.K."/>
            <person name="Montsant A."/>
            <person name="Oudot-Le Secq M.P."/>
            <person name="Napoli C."/>
            <person name="Obornik M."/>
            <person name="Parker M.S."/>
            <person name="Petit J.L."/>
            <person name="Porcel B.M."/>
            <person name="Poulsen N."/>
            <person name="Robison M."/>
            <person name="Rychlewski L."/>
            <person name="Rynearson T.A."/>
            <person name="Schmutz J."/>
            <person name="Shapiro H."/>
            <person name="Siaut M."/>
            <person name="Stanley M."/>
            <person name="Sussman M.R."/>
            <person name="Taylor A.R."/>
            <person name="Vardi A."/>
            <person name="von Dassow P."/>
            <person name="Vyverman W."/>
            <person name="Willis A."/>
            <person name="Wyrwicz L.S."/>
            <person name="Rokhsar D.S."/>
            <person name="Weissenbach J."/>
            <person name="Armbrust E.V."/>
            <person name="Green B.R."/>
            <person name="Van de Peer Y."/>
            <person name="Grigoriev I.V."/>
        </authorList>
    </citation>
    <scope>NUCLEOTIDE SEQUENCE [LARGE SCALE GENOMIC DNA]</scope>
    <source>
        <strain evidence="2 3">CCAP 1055/1</strain>
    </source>
</reference>
<organism evidence="2 3">
    <name type="scientific">Phaeodactylum tricornutum (strain CCAP 1055/1)</name>
    <dbReference type="NCBI Taxonomy" id="556484"/>
    <lineage>
        <taxon>Eukaryota</taxon>
        <taxon>Sar</taxon>
        <taxon>Stramenopiles</taxon>
        <taxon>Ochrophyta</taxon>
        <taxon>Bacillariophyta</taxon>
        <taxon>Bacillariophyceae</taxon>
        <taxon>Bacillariophycidae</taxon>
        <taxon>Naviculales</taxon>
        <taxon>Phaeodactylaceae</taxon>
        <taxon>Phaeodactylum</taxon>
    </lineage>
</organism>
<dbReference type="RefSeq" id="XP_002182355.1">
    <property type="nucleotide sequence ID" value="XM_002182319.1"/>
</dbReference>